<evidence type="ECO:0000259" key="6">
    <source>
        <dbReference type="Pfam" id="PF14197"/>
    </source>
</evidence>
<evidence type="ECO:0000256" key="1">
    <source>
        <dbReference type="ARBA" id="ARBA00004496"/>
    </source>
</evidence>
<feature type="region of interest" description="Disordered" evidence="4">
    <location>
        <begin position="192"/>
        <end position="312"/>
    </location>
</feature>
<feature type="compositionally biased region" description="Low complexity" evidence="4">
    <location>
        <begin position="200"/>
        <end position="213"/>
    </location>
</feature>
<dbReference type="EMBL" id="KB445793">
    <property type="protein sequence ID" value="EMD39726.1"/>
    <property type="molecule type" value="Genomic_DNA"/>
</dbReference>
<reference evidence="7 8" key="1">
    <citation type="journal article" date="2012" name="Proc. Natl. Acad. Sci. U.S.A.">
        <title>Comparative genomics of Ceriporiopsis subvermispora and Phanerochaete chrysosporium provide insight into selective ligninolysis.</title>
        <authorList>
            <person name="Fernandez-Fueyo E."/>
            <person name="Ruiz-Duenas F.J."/>
            <person name="Ferreira P."/>
            <person name="Floudas D."/>
            <person name="Hibbett D.S."/>
            <person name="Canessa P."/>
            <person name="Larrondo L.F."/>
            <person name="James T.Y."/>
            <person name="Seelenfreund D."/>
            <person name="Lobos S."/>
            <person name="Polanco R."/>
            <person name="Tello M."/>
            <person name="Honda Y."/>
            <person name="Watanabe T."/>
            <person name="Watanabe T."/>
            <person name="Ryu J.S."/>
            <person name="Kubicek C.P."/>
            <person name="Schmoll M."/>
            <person name="Gaskell J."/>
            <person name="Hammel K.E."/>
            <person name="St John F.J."/>
            <person name="Vanden Wymelenberg A."/>
            <person name="Sabat G."/>
            <person name="Splinter BonDurant S."/>
            <person name="Syed K."/>
            <person name="Yadav J.S."/>
            <person name="Doddapaneni H."/>
            <person name="Subramanian V."/>
            <person name="Lavin J.L."/>
            <person name="Oguiza J.A."/>
            <person name="Perez G."/>
            <person name="Pisabarro A.G."/>
            <person name="Ramirez L."/>
            <person name="Santoyo F."/>
            <person name="Master E."/>
            <person name="Coutinho P.M."/>
            <person name="Henrissat B."/>
            <person name="Lombard V."/>
            <person name="Magnuson J.K."/>
            <person name="Kuees U."/>
            <person name="Hori C."/>
            <person name="Igarashi K."/>
            <person name="Samejima M."/>
            <person name="Held B.W."/>
            <person name="Barry K.W."/>
            <person name="LaButti K.M."/>
            <person name="Lapidus A."/>
            <person name="Lindquist E.A."/>
            <person name="Lucas S.M."/>
            <person name="Riley R."/>
            <person name="Salamov A.A."/>
            <person name="Hoffmeister D."/>
            <person name="Schwenk D."/>
            <person name="Hadar Y."/>
            <person name="Yarden O."/>
            <person name="de Vries R.P."/>
            <person name="Wiebenga A."/>
            <person name="Stenlid J."/>
            <person name="Eastwood D."/>
            <person name="Grigoriev I.V."/>
            <person name="Berka R.M."/>
            <person name="Blanchette R.A."/>
            <person name="Kersten P."/>
            <person name="Martinez A.T."/>
            <person name="Vicuna R."/>
            <person name="Cullen D."/>
        </authorList>
    </citation>
    <scope>NUCLEOTIDE SEQUENCE [LARGE SCALE GENOMIC DNA]</scope>
    <source>
        <strain evidence="7 8">B</strain>
    </source>
</reference>
<feature type="compositionally biased region" description="Polar residues" evidence="4">
    <location>
        <begin position="619"/>
        <end position="629"/>
    </location>
</feature>
<dbReference type="InterPro" id="IPR025925">
    <property type="entry name" value="PPC89_CLD"/>
</dbReference>
<sequence>MSRRSSLYEYSIRGDETEQHRIQLEHNLRHNTDLSIHLSSANDDSDVEYPRHNPGPSPFSPYASFEQRTRDHFDPDESQYHHWSYRTVDDDDVVDPYAGQTISTAAHHASALTLSAGLGGRSARRDVSMSGAEYDPDRPLQGIVAGINTRLSALDFDSTRSRQAMSAAVDFDPVVVDDTAELDEVLKSGYSLPPMKALRSPQSSSSSSSSSEPKSPPPVSPSSRPKLSDALNKIAFSPKRPRSAQGFLSPKRVSSTRLCPTSSAPETVTTAHTRSPAPSARIDTPRPRRDQSLSYVDPEVNVQPPTPANSSKFTKMARGIAREIQAEQGRWEMEADQRPARSSAHSGARTVRHAQESAAMRDPASHRATESGHTPGRMGRLRTPRRAKLQLPDVTGLTSAVESPAQVRLEFYQYNPREDTETAARIRATLNAVHAKLANLESEHSISRRRVRELEMELEACKDEISRQRTKVQERETTIAQQQRQDRERHAQRTRNYPRGHAETDDPDQSRYREAVQAKKELEALIAPLRSHLSRLTTELSEHQRLLQELRSLRDTDAQALVEKGQEVDSLRHEVERLAGEVQVLRGVIEEGLEERRSMREQQSQEQDDESDDGLPDRTQAQIPETSVRQVDPEGDVSESEEDATPSSIRSSPTPSRHRPDVDKTFRTDHATLGSSQTPGAADSRPFIGEDELERISVELQERRSERSASSSHSSDHSHASNASSRLHSRVGSPHGSVLGDRPTNLSRRNNGVAATNDVEPERAPPVASTSYRPTGGVSPRDQSPIPSSAPRPDAPTPAHALRNARLAPAHDTQSERARSHERRSQRAASPAESQTPFPQIRGAHLEQLFFSAPPHDAQKCSVCHRRSRRHRVHSDGHGRGQEGPARFQRYRTTVEDAESDVEREQRHPWFGVESKGKQAEREQELCGTEDAKRERLPPQTILARVLRELEDDFTHYKSIYIELADQYKVIDAASNVAKRNVLAEHLREVIDILEQKGDQIASLYDLLTYKDKPTGQCVVLDRPT</sequence>
<feature type="compositionally biased region" description="Basic and acidic residues" evidence="4">
    <location>
        <begin position="694"/>
        <end position="707"/>
    </location>
</feature>
<feature type="compositionally biased region" description="Basic and acidic residues" evidence="4">
    <location>
        <begin position="465"/>
        <end position="477"/>
    </location>
</feature>
<dbReference type="HOGENOM" id="CLU_007735_0_0_1"/>
<dbReference type="Proteomes" id="UP000016930">
    <property type="component" value="Unassembled WGS sequence"/>
</dbReference>
<dbReference type="OrthoDB" id="76453at2759"/>
<evidence type="ECO:0000313" key="7">
    <source>
        <dbReference type="EMBL" id="EMD39726.1"/>
    </source>
</evidence>
<dbReference type="Pfam" id="PF14197">
    <property type="entry name" value="Cep57_CLD_2"/>
    <property type="match status" value="1"/>
</dbReference>
<dbReference type="GO" id="GO:0005737">
    <property type="term" value="C:cytoplasm"/>
    <property type="evidence" value="ECO:0007669"/>
    <property type="project" value="UniProtKB-SubCell"/>
</dbReference>
<dbReference type="AlphaFoldDB" id="M2RLJ1"/>
<feature type="compositionally biased region" description="Basic and acidic residues" evidence="4">
    <location>
        <begin position="658"/>
        <end position="670"/>
    </location>
</feature>
<keyword evidence="2" id="KW-0963">Cytoplasm</keyword>
<evidence type="ECO:0008006" key="9">
    <source>
        <dbReference type="Google" id="ProtNLM"/>
    </source>
</evidence>
<feature type="region of interest" description="Disordered" evidence="4">
    <location>
        <begin position="595"/>
        <end position="838"/>
    </location>
</feature>
<feature type="compositionally biased region" description="Polar residues" evidence="4">
    <location>
        <begin position="252"/>
        <end position="273"/>
    </location>
</feature>
<dbReference type="Pfam" id="PF06657">
    <property type="entry name" value="Cep57_MT_bd"/>
    <property type="match status" value="1"/>
</dbReference>
<feature type="domain" description="Cep57 centrosome microtubule-binding" evidence="5">
    <location>
        <begin position="933"/>
        <end position="1007"/>
    </location>
</feature>
<evidence type="ECO:0000256" key="4">
    <source>
        <dbReference type="SAM" id="MobiDB-lite"/>
    </source>
</evidence>
<evidence type="ECO:0000256" key="2">
    <source>
        <dbReference type="ARBA" id="ARBA00022490"/>
    </source>
</evidence>
<feature type="region of interest" description="Disordered" evidence="4">
    <location>
        <begin position="40"/>
        <end position="64"/>
    </location>
</feature>
<gene>
    <name evidence="7" type="ORF">CERSUDRAFT_92219</name>
</gene>
<dbReference type="GO" id="GO:0008017">
    <property type="term" value="F:microtubule binding"/>
    <property type="evidence" value="ECO:0007669"/>
    <property type="project" value="InterPro"/>
</dbReference>
<feature type="compositionally biased region" description="Basic and acidic residues" evidence="4">
    <location>
        <begin position="330"/>
        <end position="339"/>
    </location>
</feature>
<feature type="compositionally biased region" description="Polar residues" evidence="4">
    <location>
        <begin position="744"/>
        <end position="754"/>
    </location>
</feature>
<proteinExistence type="predicted"/>
<evidence type="ECO:0000259" key="5">
    <source>
        <dbReference type="Pfam" id="PF06657"/>
    </source>
</evidence>
<feature type="region of interest" description="Disordered" evidence="4">
    <location>
        <begin position="465"/>
        <end position="511"/>
    </location>
</feature>
<protein>
    <recommendedName>
        <fullName evidence="9">Cep57 centrosome microtubule-binding domain-containing protein</fullName>
    </recommendedName>
</protein>
<feature type="coiled-coil region" evidence="3">
    <location>
        <begin position="533"/>
        <end position="581"/>
    </location>
</feature>
<feature type="compositionally biased region" description="Acidic residues" evidence="4">
    <location>
        <begin position="633"/>
        <end position="644"/>
    </location>
</feature>
<feature type="compositionally biased region" description="Basic and acidic residues" evidence="4">
    <location>
        <begin position="500"/>
        <end position="511"/>
    </location>
</feature>
<feature type="domain" description="PPC89 centrosome localisation" evidence="6">
    <location>
        <begin position="522"/>
        <end position="595"/>
    </location>
</feature>
<feature type="compositionally biased region" description="Low complexity" evidence="4">
    <location>
        <begin position="646"/>
        <end position="655"/>
    </location>
</feature>
<dbReference type="InterPro" id="IPR024957">
    <property type="entry name" value="Cep57_MT-bd_dom"/>
</dbReference>
<accession>M2RLJ1</accession>
<organism evidence="7 8">
    <name type="scientific">Ceriporiopsis subvermispora (strain B)</name>
    <name type="common">White-rot fungus</name>
    <name type="synonym">Gelatoporia subvermispora</name>
    <dbReference type="NCBI Taxonomy" id="914234"/>
    <lineage>
        <taxon>Eukaryota</taxon>
        <taxon>Fungi</taxon>
        <taxon>Dikarya</taxon>
        <taxon>Basidiomycota</taxon>
        <taxon>Agaricomycotina</taxon>
        <taxon>Agaricomycetes</taxon>
        <taxon>Polyporales</taxon>
        <taxon>Gelatoporiaceae</taxon>
        <taxon>Gelatoporia</taxon>
    </lineage>
</organism>
<comment type="subcellular location">
    <subcellularLocation>
        <location evidence="1">Cytoplasm</location>
    </subcellularLocation>
</comment>
<evidence type="ECO:0000256" key="3">
    <source>
        <dbReference type="SAM" id="Coils"/>
    </source>
</evidence>
<keyword evidence="3" id="KW-0175">Coiled coil</keyword>
<name>M2RLJ1_CERS8</name>
<feature type="region of interest" description="Disordered" evidence="4">
    <location>
        <begin position="330"/>
        <end position="385"/>
    </location>
</feature>
<keyword evidence="8" id="KW-1185">Reference proteome</keyword>
<feature type="compositionally biased region" description="Basic and acidic residues" evidence="4">
    <location>
        <begin position="813"/>
        <end position="825"/>
    </location>
</feature>
<evidence type="ECO:0000313" key="8">
    <source>
        <dbReference type="Proteomes" id="UP000016930"/>
    </source>
</evidence>